<dbReference type="EMBL" id="MLJW01000018">
    <property type="protein sequence ID" value="OIR12031.1"/>
    <property type="molecule type" value="Genomic_DNA"/>
</dbReference>
<dbReference type="InterPro" id="IPR001610">
    <property type="entry name" value="PAC"/>
</dbReference>
<dbReference type="Gene3D" id="1.10.287.130">
    <property type="match status" value="1"/>
</dbReference>
<organism evidence="17">
    <name type="scientific">mine drainage metagenome</name>
    <dbReference type="NCBI Taxonomy" id="410659"/>
    <lineage>
        <taxon>unclassified sequences</taxon>
        <taxon>metagenomes</taxon>
        <taxon>ecological metagenomes</taxon>
    </lineage>
</organism>
<evidence type="ECO:0000256" key="1">
    <source>
        <dbReference type="ARBA" id="ARBA00000085"/>
    </source>
</evidence>
<dbReference type="InterPro" id="IPR003594">
    <property type="entry name" value="HATPase_dom"/>
</dbReference>
<evidence type="ECO:0000256" key="10">
    <source>
        <dbReference type="ARBA" id="ARBA00023136"/>
    </source>
</evidence>
<feature type="transmembrane region" description="Helical" evidence="12">
    <location>
        <begin position="38"/>
        <end position="58"/>
    </location>
</feature>
<dbReference type="SMART" id="SM00091">
    <property type="entry name" value="PAS"/>
    <property type="match status" value="4"/>
</dbReference>
<dbReference type="InterPro" id="IPR000014">
    <property type="entry name" value="PAS"/>
</dbReference>
<dbReference type="CDD" id="cd16922">
    <property type="entry name" value="HATPase_EvgS-ArcB-TorS-like"/>
    <property type="match status" value="1"/>
</dbReference>
<dbReference type="SUPFAM" id="SSF55874">
    <property type="entry name" value="ATPase domain of HSP90 chaperone/DNA topoisomerase II/histidine kinase"/>
    <property type="match status" value="1"/>
</dbReference>
<dbReference type="InterPro" id="IPR005467">
    <property type="entry name" value="His_kinase_dom"/>
</dbReference>
<dbReference type="Gene3D" id="3.30.450.20">
    <property type="entry name" value="PAS domain"/>
    <property type="match status" value="4"/>
</dbReference>
<evidence type="ECO:0000256" key="7">
    <source>
        <dbReference type="ARBA" id="ARBA00022777"/>
    </source>
</evidence>
<dbReference type="Gene3D" id="3.30.565.10">
    <property type="entry name" value="Histidine kinase-like ATPase, C-terminal domain"/>
    <property type="match status" value="1"/>
</dbReference>
<keyword evidence="8" id="KW-0067">ATP-binding</keyword>
<feature type="domain" description="PAS" evidence="15">
    <location>
        <begin position="103"/>
        <end position="173"/>
    </location>
</feature>
<dbReference type="PANTHER" id="PTHR45339:SF1">
    <property type="entry name" value="HYBRID SIGNAL TRANSDUCTION HISTIDINE KINASE J"/>
    <property type="match status" value="1"/>
</dbReference>
<evidence type="ECO:0000256" key="6">
    <source>
        <dbReference type="ARBA" id="ARBA00022741"/>
    </source>
</evidence>
<comment type="subcellular location">
    <subcellularLocation>
        <location evidence="2">Membrane</location>
    </subcellularLocation>
</comment>
<evidence type="ECO:0000256" key="9">
    <source>
        <dbReference type="ARBA" id="ARBA00023012"/>
    </source>
</evidence>
<dbReference type="GO" id="GO:0005524">
    <property type="term" value="F:ATP binding"/>
    <property type="evidence" value="ECO:0007669"/>
    <property type="project" value="UniProtKB-KW"/>
</dbReference>
<keyword evidence="5 17" id="KW-0808">Transferase</keyword>
<feature type="domain" description="Response regulatory" evidence="14">
    <location>
        <begin position="866"/>
        <end position="984"/>
    </location>
</feature>
<dbReference type="Pfam" id="PF02518">
    <property type="entry name" value="HATPase_c"/>
    <property type="match status" value="1"/>
</dbReference>
<dbReference type="SUPFAM" id="SSF47384">
    <property type="entry name" value="Homodimeric domain of signal transducing histidine kinase"/>
    <property type="match status" value="1"/>
</dbReference>
<dbReference type="InterPro" id="IPR013656">
    <property type="entry name" value="PAS_4"/>
</dbReference>
<comment type="caution">
    <text evidence="17">The sequence shown here is derived from an EMBL/GenBank/DDBJ whole genome shotgun (WGS) entry which is preliminary data.</text>
</comment>
<dbReference type="SUPFAM" id="SSF55785">
    <property type="entry name" value="PYP-like sensor domain (PAS domain)"/>
    <property type="match status" value="4"/>
</dbReference>
<evidence type="ECO:0000259" key="14">
    <source>
        <dbReference type="PROSITE" id="PS50110"/>
    </source>
</evidence>
<feature type="domain" description="PAS" evidence="15">
    <location>
        <begin position="355"/>
        <end position="396"/>
    </location>
</feature>
<dbReference type="SMART" id="SM00086">
    <property type="entry name" value="PAC"/>
    <property type="match status" value="4"/>
</dbReference>
<accession>A0A1J5SU85</accession>
<dbReference type="InterPro" id="IPR035965">
    <property type="entry name" value="PAS-like_dom_sf"/>
</dbReference>
<dbReference type="InterPro" id="IPR001789">
    <property type="entry name" value="Sig_transdc_resp-reg_receiver"/>
</dbReference>
<dbReference type="Pfam" id="PF13426">
    <property type="entry name" value="PAS_9"/>
    <property type="match status" value="1"/>
</dbReference>
<evidence type="ECO:0000256" key="12">
    <source>
        <dbReference type="SAM" id="Phobius"/>
    </source>
</evidence>
<feature type="domain" description="PAC" evidence="16">
    <location>
        <begin position="175"/>
        <end position="226"/>
    </location>
</feature>
<comment type="catalytic activity">
    <reaction evidence="1">
        <text>ATP + protein L-histidine = ADP + protein N-phospho-L-histidine.</text>
        <dbReference type="EC" id="2.7.13.3"/>
    </reaction>
</comment>
<keyword evidence="10 12" id="KW-0472">Membrane</keyword>
<keyword evidence="7 17" id="KW-0418">Kinase</keyword>
<dbReference type="GO" id="GO:0000155">
    <property type="term" value="F:phosphorelay sensor kinase activity"/>
    <property type="evidence" value="ECO:0007669"/>
    <property type="project" value="InterPro"/>
</dbReference>
<feature type="domain" description="PAC" evidence="16">
    <location>
        <begin position="302"/>
        <end position="354"/>
    </location>
</feature>
<feature type="domain" description="Histidine kinase" evidence="13">
    <location>
        <begin position="628"/>
        <end position="850"/>
    </location>
</feature>
<keyword evidence="6" id="KW-0547">Nucleotide-binding</keyword>
<feature type="domain" description="PAS" evidence="15">
    <location>
        <begin position="227"/>
        <end position="306"/>
    </location>
</feature>
<evidence type="ECO:0000256" key="8">
    <source>
        <dbReference type="ARBA" id="ARBA00022840"/>
    </source>
</evidence>
<dbReference type="InterPro" id="IPR036890">
    <property type="entry name" value="HATPase_C_sf"/>
</dbReference>
<evidence type="ECO:0000256" key="11">
    <source>
        <dbReference type="ARBA" id="ARBA00023306"/>
    </source>
</evidence>
<dbReference type="PROSITE" id="PS50112">
    <property type="entry name" value="PAS"/>
    <property type="match status" value="4"/>
</dbReference>
<evidence type="ECO:0000259" key="15">
    <source>
        <dbReference type="PROSITE" id="PS50112"/>
    </source>
</evidence>
<evidence type="ECO:0000259" key="16">
    <source>
        <dbReference type="PROSITE" id="PS50113"/>
    </source>
</evidence>
<dbReference type="CDD" id="cd17546">
    <property type="entry name" value="REC_hyHK_CKI1_RcsC-like"/>
    <property type="match status" value="2"/>
</dbReference>
<name>A0A1J5SU85_9ZZZZ</name>
<feature type="domain" description="PAS" evidence="15">
    <location>
        <begin position="479"/>
        <end position="531"/>
    </location>
</feature>
<feature type="domain" description="PAC" evidence="16">
    <location>
        <begin position="556"/>
        <end position="610"/>
    </location>
</feature>
<dbReference type="SMART" id="SM00448">
    <property type="entry name" value="REC"/>
    <property type="match status" value="2"/>
</dbReference>
<dbReference type="PRINTS" id="PR00344">
    <property type="entry name" value="BCTRLSENSOR"/>
</dbReference>
<dbReference type="Pfam" id="PF00072">
    <property type="entry name" value="Response_reg"/>
    <property type="match status" value="2"/>
</dbReference>
<dbReference type="InterPro" id="IPR004358">
    <property type="entry name" value="Sig_transdc_His_kin-like_C"/>
</dbReference>
<dbReference type="InterPro" id="IPR036097">
    <property type="entry name" value="HisK_dim/P_sf"/>
</dbReference>
<dbReference type="Pfam" id="PF00512">
    <property type="entry name" value="HisKA"/>
    <property type="match status" value="1"/>
</dbReference>
<feature type="transmembrane region" description="Helical" evidence="12">
    <location>
        <begin position="70"/>
        <end position="93"/>
    </location>
</feature>
<dbReference type="FunFam" id="1.10.287.130:FF:000038">
    <property type="entry name" value="Sensory transduction histidine kinase"/>
    <property type="match status" value="1"/>
</dbReference>
<keyword evidence="4" id="KW-0597">Phosphoprotein</keyword>
<dbReference type="AlphaFoldDB" id="A0A1J5SU85"/>
<dbReference type="SMART" id="SM00387">
    <property type="entry name" value="HATPase_c"/>
    <property type="match status" value="1"/>
</dbReference>
<dbReference type="CDD" id="cd00082">
    <property type="entry name" value="HisKA"/>
    <property type="match status" value="1"/>
</dbReference>
<dbReference type="SMART" id="SM00388">
    <property type="entry name" value="HisKA"/>
    <property type="match status" value="1"/>
</dbReference>
<dbReference type="CDD" id="cd00130">
    <property type="entry name" value="PAS"/>
    <property type="match status" value="3"/>
</dbReference>
<reference evidence="17" key="1">
    <citation type="submission" date="2016-10" db="EMBL/GenBank/DDBJ databases">
        <title>Sequence of Gallionella enrichment culture.</title>
        <authorList>
            <person name="Poehlein A."/>
            <person name="Muehling M."/>
            <person name="Daniel R."/>
        </authorList>
    </citation>
    <scope>NUCLEOTIDE SEQUENCE</scope>
</reference>
<feature type="domain" description="Response regulatory" evidence="14">
    <location>
        <begin position="1009"/>
        <end position="1127"/>
    </location>
</feature>
<dbReference type="PROSITE" id="PS50110">
    <property type="entry name" value="RESPONSE_REGULATORY"/>
    <property type="match status" value="2"/>
</dbReference>
<evidence type="ECO:0000256" key="5">
    <source>
        <dbReference type="ARBA" id="ARBA00022679"/>
    </source>
</evidence>
<keyword evidence="12" id="KW-0812">Transmembrane</keyword>
<protein>
    <recommendedName>
        <fullName evidence="3">histidine kinase</fullName>
        <ecNumber evidence="3">2.7.13.3</ecNumber>
    </recommendedName>
</protein>
<evidence type="ECO:0000256" key="3">
    <source>
        <dbReference type="ARBA" id="ARBA00012438"/>
    </source>
</evidence>
<dbReference type="FunFam" id="3.30.565.10:FF:000010">
    <property type="entry name" value="Sensor histidine kinase RcsC"/>
    <property type="match status" value="1"/>
</dbReference>
<keyword evidence="12" id="KW-1133">Transmembrane helix</keyword>
<dbReference type="Pfam" id="PF08448">
    <property type="entry name" value="PAS_4"/>
    <property type="match status" value="3"/>
</dbReference>
<keyword evidence="9" id="KW-0902">Two-component regulatory system</keyword>
<dbReference type="PROSITE" id="PS50113">
    <property type="entry name" value="PAC"/>
    <property type="match status" value="4"/>
</dbReference>
<dbReference type="InterPro" id="IPR000700">
    <property type="entry name" value="PAS-assoc_C"/>
</dbReference>
<dbReference type="InterPro" id="IPR011006">
    <property type="entry name" value="CheY-like_superfamily"/>
</dbReference>
<sequence>MKIKSDNFRKDLHYRLSKTSMYKKILIRIERFIETEKNIFLLIVASIFIGETSIMLLLRYLPSFSDWTEALIDSSILSILIFPVIYIFLYLPLKKSMAAHKLKEANYSYVIENIGEGVGIADTNERFVFANAATEKIFGVGKGELNGVRLDKFFTKESFDFILTQTKERLAGRATEYESEIVLKDGTKKNILITAAPQFENGIVIGTFAIFRDITEIKKAQETIKHERNLFRTLIDNLPDSVYIKDLQSRKLLANPAQVKRMGFESEEEILGKNDYDIYPKEIAEVYHQSDMLVFQTGLPQINREDSFIDNQNKKRFILTSKIPIKNENGEIIGLVGIDRDVTKQKMAEETVKYERNLLRTLIDNLPDAVYVKDKDFRKIIANTTEVKFMGFESEDEVIGKSDYEVYTKEVADSSFADDKYVFTSGQPQLNKEGFFIDKFNKKHWTLNSKVPIRDEKGMIIGLVGIGKDITDRKDEEFRLKLFESVITNATDAVAVTEIDPHDAQNNKIIFVNESYTKMTGYSKEEVIGKSPDILQGPKTDKTELARVAKCIENYQPCEFEVINYKKNGEEFWSAISISPITDKNKNYTHWIAIKRDVTEHKKIEQELIKAKEKAESGSKAKSEFLANMSHEIRTPLNSVIGFSDLLHKSKLDDIQRQYVSAVFNSANSLLDIINEILDFSKIEAGKLEIENEKTDIFELGYQVADVISYQAYKKDLELLLNIALDVPRFIWTDAVRIRQVLINLLGNAVKFTATGEVELKIEILQKDVDGKSIFRFSVRDTGIGINPENQQKIFEAFSQEDASINRKFGGTGLGLAISRRLISLMGSELKLESTPQVGSTFYFDLKLRAMDGEAIEWKNLYEYKKVLIVDDNVNNRHILKDMLALKLINCDEVENGLEAAKKLEAGNKYDLVLMDYHMPVMDGITSIEKIRNELKLTELPIMLLHSSADDASINTACQELNVHQRLVKPIKIEHLFDALSKVGMSNNQRKIKLKEIDVKQPAHLKEYKVLVVDDNMFNILLIKTIITQILPNAQISEASNGNEAVELYRSVQPDIIFMDIQMPEMNGYDAAKIIRSIEKLNRIPIIALTAGTLKDEKERCLEAGMNDYVSKPFVSSTIVSAIDKWLVSTFEKSFVI</sequence>
<dbReference type="InterPro" id="IPR003661">
    <property type="entry name" value="HisK_dim/P_dom"/>
</dbReference>
<evidence type="ECO:0000256" key="2">
    <source>
        <dbReference type="ARBA" id="ARBA00004370"/>
    </source>
</evidence>
<evidence type="ECO:0000256" key="4">
    <source>
        <dbReference type="ARBA" id="ARBA00022553"/>
    </source>
</evidence>
<dbReference type="EC" id="2.7.13.3" evidence="3"/>
<dbReference type="NCBIfam" id="TIGR00229">
    <property type="entry name" value="sensory_box"/>
    <property type="match status" value="4"/>
</dbReference>
<dbReference type="PANTHER" id="PTHR45339">
    <property type="entry name" value="HYBRID SIGNAL TRANSDUCTION HISTIDINE KINASE J"/>
    <property type="match status" value="1"/>
</dbReference>
<gene>
    <name evidence="17" type="primary">barA_6</name>
    <name evidence="17" type="ORF">GALL_62820</name>
</gene>
<dbReference type="PROSITE" id="PS50109">
    <property type="entry name" value="HIS_KIN"/>
    <property type="match status" value="1"/>
</dbReference>
<dbReference type="GO" id="GO:0016020">
    <property type="term" value="C:membrane"/>
    <property type="evidence" value="ECO:0007669"/>
    <property type="project" value="UniProtKB-SubCell"/>
</dbReference>
<dbReference type="SUPFAM" id="SSF52172">
    <property type="entry name" value="CheY-like"/>
    <property type="match status" value="2"/>
</dbReference>
<proteinExistence type="predicted"/>
<evidence type="ECO:0000313" key="17">
    <source>
        <dbReference type="EMBL" id="OIR12031.1"/>
    </source>
</evidence>
<keyword evidence="11" id="KW-0131">Cell cycle</keyword>
<evidence type="ECO:0000259" key="13">
    <source>
        <dbReference type="PROSITE" id="PS50109"/>
    </source>
</evidence>
<dbReference type="Gene3D" id="3.40.50.2300">
    <property type="match status" value="2"/>
</dbReference>
<feature type="domain" description="PAC" evidence="16">
    <location>
        <begin position="430"/>
        <end position="482"/>
    </location>
</feature>